<sequence length="366" mass="39485">MTADTRESKTAAPTADPMADARGWIKEYLVPANTAILFAGFIVAALDFLAPSMRAFTQKLMIVAALMVVCLLAMSLLPMPERLKSLFGTTGRRRNIALWICFLGSILAGSGISLAHGDTGYLSSKVESIGALQGALLGVQAQIDRVAVDVRATKQDTAVLVAAAKTDEIARERAEKTLGQVQRQTNVVQAHTERAAADTEVIRKKLENPEKEAADKCSTMDCALAFGADRSVFDRLMKEGEMLSLRSLGAGMRMLMQRRAPNRLHILDLYLSTGVLPDINANVLGVIWSGDLADRAQRVGAPASLGTAACNLGQLRLLELAVLLKDTEAQQWLISKGANDHLDNSWCRTHPSAPELSKFSAASLMR</sequence>
<comment type="caution">
    <text evidence="2">The sequence shown here is derived from an EMBL/GenBank/DDBJ whole genome shotgun (WGS) entry which is preliminary data.</text>
</comment>
<organism evidence="2 3">
    <name type="scientific">Roseateles violae</name>
    <dbReference type="NCBI Taxonomy" id="3058042"/>
    <lineage>
        <taxon>Bacteria</taxon>
        <taxon>Pseudomonadati</taxon>
        <taxon>Pseudomonadota</taxon>
        <taxon>Betaproteobacteria</taxon>
        <taxon>Burkholderiales</taxon>
        <taxon>Sphaerotilaceae</taxon>
        <taxon>Roseateles</taxon>
    </lineage>
</organism>
<keyword evidence="1" id="KW-1133">Transmembrane helix</keyword>
<dbReference type="Proteomes" id="UP001228044">
    <property type="component" value="Unassembled WGS sequence"/>
</dbReference>
<name>A0ABT8DT00_9BURK</name>
<feature type="transmembrane region" description="Helical" evidence="1">
    <location>
        <begin position="97"/>
        <end position="115"/>
    </location>
</feature>
<protein>
    <submittedName>
        <fullName evidence="2">Uncharacterized protein</fullName>
    </submittedName>
</protein>
<feature type="transmembrane region" description="Helical" evidence="1">
    <location>
        <begin position="28"/>
        <end position="48"/>
    </location>
</feature>
<keyword evidence="3" id="KW-1185">Reference proteome</keyword>
<evidence type="ECO:0000313" key="2">
    <source>
        <dbReference type="EMBL" id="MDN3920044.1"/>
    </source>
</evidence>
<evidence type="ECO:0000313" key="3">
    <source>
        <dbReference type="Proteomes" id="UP001228044"/>
    </source>
</evidence>
<keyword evidence="1" id="KW-0472">Membrane</keyword>
<proteinExistence type="predicted"/>
<reference evidence="2 3" key="1">
    <citation type="submission" date="2023-06" db="EMBL/GenBank/DDBJ databases">
        <title>Pelomonas sp. PFR6 16S ribosomal RNA gene Genome sequencing and assembly.</title>
        <authorList>
            <person name="Woo H."/>
        </authorList>
    </citation>
    <scope>NUCLEOTIDE SEQUENCE [LARGE SCALE GENOMIC DNA]</scope>
    <source>
        <strain evidence="2 3">PFR6</strain>
    </source>
</reference>
<keyword evidence="1" id="KW-0812">Transmembrane</keyword>
<accession>A0ABT8DT00</accession>
<gene>
    <name evidence="2" type="ORF">QWJ38_07095</name>
</gene>
<feature type="transmembrane region" description="Helical" evidence="1">
    <location>
        <begin position="60"/>
        <end position="77"/>
    </location>
</feature>
<dbReference type="EMBL" id="JAUHHC010000002">
    <property type="protein sequence ID" value="MDN3920044.1"/>
    <property type="molecule type" value="Genomic_DNA"/>
</dbReference>
<dbReference type="RefSeq" id="WP_290358362.1">
    <property type="nucleotide sequence ID" value="NZ_JAUHHC010000002.1"/>
</dbReference>
<evidence type="ECO:0000256" key="1">
    <source>
        <dbReference type="SAM" id="Phobius"/>
    </source>
</evidence>